<evidence type="ECO:0000256" key="1">
    <source>
        <dbReference type="SAM" id="MobiDB-lite"/>
    </source>
</evidence>
<keyword evidence="3" id="KW-1185">Reference proteome</keyword>
<comment type="caution">
    <text evidence="2">The sequence shown here is derived from an EMBL/GenBank/DDBJ whole genome shotgun (WGS) entry which is preliminary data.</text>
</comment>
<name>K1VP39_TRIAC</name>
<dbReference type="OrthoDB" id="197400at2759"/>
<feature type="region of interest" description="Disordered" evidence="1">
    <location>
        <begin position="93"/>
        <end position="241"/>
    </location>
</feature>
<dbReference type="EMBL" id="AMBO01000324">
    <property type="protein sequence ID" value="EKD01212.1"/>
    <property type="molecule type" value="Genomic_DNA"/>
</dbReference>
<dbReference type="InParanoid" id="K1VP39"/>
<feature type="compositionally biased region" description="Low complexity" evidence="1">
    <location>
        <begin position="127"/>
        <end position="147"/>
    </location>
</feature>
<proteinExistence type="predicted"/>
<feature type="compositionally biased region" description="Polar residues" evidence="1">
    <location>
        <begin position="28"/>
        <end position="37"/>
    </location>
</feature>
<gene>
    <name evidence="2" type="ORF">A1Q2_04535</name>
</gene>
<evidence type="ECO:0000313" key="2">
    <source>
        <dbReference type="EMBL" id="EKD01212.1"/>
    </source>
</evidence>
<evidence type="ECO:0000313" key="3">
    <source>
        <dbReference type="Proteomes" id="UP000006757"/>
    </source>
</evidence>
<feature type="region of interest" description="Disordered" evidence="1">
    <location>
        <begin position="1"/>
        <end position="37"/>
    </location>
</feature>
<organism evidence="2 3">
    <name type="scientific">Trichosporon asahii var. asahii (strain CBS 8904)</name>
    <name type="common">Yeast</name>
    <dbReference type="NCBI Taxonomy" id="1220162"/>
    <lineage>
        <taxon>Eukaryota</taxon>
        <taxon>Fungi</taxon>
        <taxon>Dikarya</taxon>
        <taxon>Basidiomycota</taxon>
        <taxon>Agaricomycotina</taxon>
        <taxon>Tremellomycetes</taxon>
        <taxon>Trichosporonales</taxon>
        <taxon>Trichosporonaceae</taxon>
        <taxon>Trichosporon</taxon>
    </lineage>
</organism>
<reference evidence="2 3" key="1">
    <citation type="journal article" date="2012" name="Eukaryot. Cell">
        <title>Genome sequence of the Trichosporon asahii environmental strain CBS 8904.</title>
        <authorList>
            <person name="Yang R.Y."/>
            <person name="Li H.T."/>
            <person name="Zhu H."/>
            <person name="Zhou G.P."/>
            <person name="Wang M."/>
            <person name="Wang L."/>
        </authorList>
    </citation>
    <scope>NUCLEOTIDE SEQUENCE [LARGE SCALE GENOMIC DNA]</scope>
    <source>
        <strain evidence="2 3">CBS 8904</strain>
    </source>
</reference>
<dbReference type="HOGENOM" id="CLU_1012618_0_0_1"/>
<protein>
    <submittedName>
        <fullName evidence="2">Uncharacterized protein</fullName>
    </submittedName>
</protein>
<sequence length="287" mass="30736">MGNQRSPAATEPNDNNRRAGLDEISAASGEQLTSSTPATAMTNVLSFDKGAWDDRELINAYDASLLEFHIHNPGPGSWLDKATAALAKGQPLPGATAYGSSWYTASKPPEKETRIKKRKKNPYANGSEASPAPNPYSASASASTSTPHVERASSPTYRPASPEPADELIEAEDEEPEVTAEGDEEAEDEGGYDEQEWPGYEGAEQEWEAPESAVTAPQTEAPSADAGLAYPPPRGHWDASPVSRETALGYALNAQYWAGYWMGVARYAPAEGAEGEPATKKQKPLRR</sequence>
<dbReference type="Proteomes" id="UP000006757">
    <property type="component" value="Unassembled WGS sequence"/>
</dbReference>
<feature type="compositionally biased region" description="Acidic residues" evidence="1">
    <location>
        <begin position="164"/>
        <end position="196"/>
    </location>
</feature>
<dbReference type="AlphaFoldDB" id="K1VP39"/>
<accession>K1VP39</accession>
<dbReference type="OMA" id="AQYWAGY"/>
<dbReference type="eggNOG" id="ENOG502TKPR">
    <property type="taxonomic scope" value="Eukaryota"/>
</dbReference>